<dbReference type="Proteomes" id="UP000236291">
    <property type="component" value="Unassembled WGS sequence"/>
</dbReference>
<organism evidence="1 2">
    <name type="scientific">Trifolium pratense</name>
    <name type="common">Red clover</name>
    <dbReference type="NCBI Taxonomy" id="57577"/>
    <lineage>
        <taxon>Eukaryota</taxon>
        <taxon>Viridiplantae</taxon>
        <taxon>Streptophyta</taxon>
        <taxon>Embryophyta</taxon>
        <taxon>Tracheophyta</taxon>
        <taxon>Spermatophyta</taxon>
        <taxon>Magnoliopsida</taxon>
        <taxon>eudicotyledons</taxon>
        <taxon>Gunneridae</taxon>
        <taxon>Pentapetalae</taxon>
        <taxon>rosids</taxon>
        <taxon>fabids</taxon>
        <taxon>Fabales</taxon>
        <taxon>Fabaceae</taxon>
        <taxon>Papilionoideae</taxon>
        <taxon>50 kb inversion clade</taxon>
        <taxon>NPAAA clade</taxon>
        <taxon>Hologalegina</taxon>
        <taxon>IRL clade</taxon>
        <taxon>Trifolieae</taxon>
        <taxon>Trifolium</taxon>
    </lineage>
</organism>
<dbReference type="AlphaFoldDB" id="A0A2K3LZV1"/>
<dbReference type="EMBL" id="ASHM01045520">
    <property type="protein sequence ID" value="PNX84070.1"/>
    <property type="molecule type" value="Genomic_DNA"/>
</dbReference>
<proteinExistence type="predicted"/>
<protein>
    <submittedName>
        <fullName evidence="1">Uncharacterized protein</fullName>
    </submittedName>
</protein>
<name>A0A2K3LZV1_TRIPR</name>
<reference evidence="1 2" key="1">
    <citation type="journal article" date="2014" name="Am. J. Bot.">
        <title>Genome assembly and annotation for red clover (Trifolium pratense; Fabaceae).</title>
        <authorList>
            <person name="Istvanek J."/>
            <person name="Jaros M."/>
            <person name="Krenek A."/>
            <person name="Repkova J."/>
        </authorList>
    </citation>
    <scope>NUCLEOTIDE SEQUENCE [LARGE SCALE GENOMIC DNA]</scope>
    <source>
        <strain evidence="2">cv. Tatra</strain>
        <tissue evidence="1">Young leaves</tissue>
    </source>
</reference>
<reference evidence="1 2" key="2">
    <citation type="journal article" date="2017" name="Front. Plant Sci.">
        <title>Gene Classification and Mining of Molecular Markers Useful in Red Clover (Trifolium pratense) Breeding.</title>
        <authorList>
            <person name="Istvanek J."/>
            <person name="Dluhosova J."/>
            <person name="Dluhos P."/>
            <person name="Patkova L."/>
            <person name="Nedelnik J."/>
            <person name="Repkova J."/>
        </authorList>
    </citation>
    <scope>NUCLEOTIDE SEQUENCE [LARGE SCALE GENOMIC DNA]</scope>
    <source>
        <strain evidence="2">cv. Tatra</strain>
        <tissue evidence="1">Young leaves</tissue>
    </source>
</reference>
<evidence type="ECO:0000313" key="2">
    <source>
        <dbReference type="Proteomes" id="UP000236291"/>
    </source>
</evidence>
<sequence length="69" mass="7845">MNSSPHSTSTVSSMEVPYDLPNIATLVETMKGMLREDLDDMFTDPGLDEHFLEIVEDLYICPFDYPLCN</sequence>
<gene>
    <name evidence="1" type="ORF">L195_g040123</name>
</gene>
<accession>A0A2K3LZV1</accession>
<evidence type="ECO:0000313" key="1">
    <source>
        <dbReference type="EMBL" id="PNX84070.1"/>
    </source>
</evidence>
<comment type="caution">
    <text evidence="1">The sequence shown here is derived from an EMBL/GenBank/DDBJ whole genome shotgun (WGS) entry which is preliminary data.</text>
</comment>